<evidence type="ECO:0000313" key="3">
    <source>
        <dbReference type="Proteomes" id="UP000789342"/>
    </source>
</evidence>
<feature type="compositionally biased region" description="Polar residues" evidence="1">
    <location>
        <begin position="47"/>
        <end position="58"/>
    </location>
</feature>
<dbReference type="EMBL" id="CAJVPV010040916">
    <property type="protein sequence ID" value="CAG8761174.1"/>
    <property type="molecule type" value="Genomic_DNA"/>
</dbReference>
<dbReference type="AlphaFoldDB" id="A0A9N9J3V9"/>
<comment type="caution">
    <text evidence="2">The sequence shown here is derived from an EMBL/GenBank/DDBJ whole genome shotgun (WGS) entry which is preliminary data.</text>
</comment>
<proteinExistence type="predicted"/>
<gene>
    <name evidence="2" type="ORF">AMORRO_LOCUS15935</name>
</gene>
<name>A0A9N9J3V9_9GLOM</name>
<keyword evidence="3" id="KW-1185">Reference proteome</keyword>
<feature type="non-terminal residue" evidence="2">
    <location>
        <position position="162"/>
    </location>
</feature>
<dbReference type="Proteomes" id="UP000789342">
    <property type="component" value="Unassembled WGS sequence"/>
</dbReference>
<feature type="region of interest" description="Disordered" evidence="1">
    <location>
        <begin position="39"/>
        <end position="59"/>
    </location>
</feature>
<accession>A0A9N9J3V9</accession>
<dbReference type="OrthoDB" id="2143914at2759"/>
<sequence length="162" mass="18555">YRIERFTPGGPNAINLYNQHVKSHKHNVFAVIESLMHRNSKRESATPRHSSPVASPKSQRLGFHSYSASTIMINHRHSQYHLHTTTYNEALINTIKEEGGYNATRKICADDDHVLRIQSDGIKRSTDGKTKKTNTYITKEVRIQTSSTIYHRLHQDSTITKT</sequence>
<reference evidence="2" key="1">
    <citation type="submission" date="2021-06" db="EMBL/GenBank/DDBJ databases">
        <authorList>
            <person name="Kallberg Y."/>
            <person name="Tangrot J."/>
            <person name="Rosling A."/>
        </authorList>
    </citation>
    <scope>NUCLEOTIDE SEQUENCE</scope>
    <source>
        <strain evidence="2">CL551</strain>
    </source>
</reference>
<evidence type="ECO:0000313" key="2">
    <source>
        <dbReference type="EMBL" id="CAG8761174.1"/>
    </source>
</evidence>
<feature type="non-terminal residue" evidence="2">
    <location>
        <position position="1"/>
    </location>
</feature>
<evidence type="ECO:0000256" key="1">
    <source>
        <dbReference type="SAM" id="MobiDB-lite"/>
    </source>
</evidence>
<organism evidence="2 3">
    <name type="scientific">Acaulospora morrowiae</name>
    <dbReference type="NCBI Taxonomy" id="94023"/>
    <lineage>
        <taxon>Eukaryota</taxon>
        <taxon>Fungi</taxon>
        <taxon>Fungi incertae sedis</taxon>
        <taxon>Mucoromycota</taxon>
        <taxon>Glomeromycotina</taxon>
        <taxon>Glomeromycetes</taxon>
        <taxon>Diversisporales</taxon>
        <taxon>Acaulosporaceae</taxon>
        <taxon>Acaulospora</taxon>
    </lineage>
</organism>
<protein>
    <submittedName>
        <fullName evidence="2">8589_t:CDS:1</fullName>
    </submittedName>
</protein>